<dbReference type="InterPro" id="IPR000524">
    <property type="entry name" value="Tscrpt_reg_HTH_GntR"/>
</dbReference>
<dbReference type="Pfam" id="PF00392">
    <property type="entry name" value="GntR"/>
    <property type="match status" value="1"/>
</dbReference>
<evidence type="ECO:0000259" key="4">
    <source>
        <dbReference type="PROSITE" id="PS50949"/>
    </source>
</evidence>
<dbReference type="SMART" id="SM00895">
    <property type="entry name" value="FCD"/>
    <property type="match status" value="1"/>
</dbReference>
<organism evidence="5 6">
    <name type="scientific">Pseudoduganella dura</name>
    <dbReference type="NCBI Taxonomy" id="321982"/>
    <lineage>
        <taxon>Bacteria</taxon>
        <taxon>Pseudomonadati</taxon>
        <taxon>Pseudomonadota</taxon>
        <taxon>Betaproteobacteria</taxon>
        <taxon>Burkholderiales</taxon>
        <taxon>Oxalobacteraceae</taxon>
        <taxon>Telluria group</taxon>
        <taxon>Pseudoduganella</taxon>
    </lineage>
</organism>
<dbReference type="InterPro" id="IPR008920">
    <property type="entry name" value="TF_FadR/GntR_C"/>
</dbReference>
<keyword evidence="1" id="KW-0805">Transcription regulation</keyword>
<keyword evidence="2" id="KW-0238">DNA-binding</keyword>
<dbReference type="GO" id="GO:0003700">
    <property type="term" value="F:DNA-binding transcription factor activity"/>
    <property type="evidence" value="ECO:0007669"/>
    <property type="project" value="InterPro"/>
</dbReference>
<dbReference type="SUPFAM" id="SSF48008">
    <property type="entry name" value="GntR ligand-binding domain-like"/>
    <property type="match status" value="1"/>
</dbReference>
<keyword evidence="6" id="KW-1185">Reference proteome</keyword>
<evidence type="ECO:0000256" key="1">
    <source>
        <dbReference type="ARBA" id="ARBA00023015"/>
    </source>
</evidence>
<evidence type="ECO:0000313" key="6">
    <source>
        <dbReference type="Proteomes" id="UP000431684"/>
    </source>
</evidence>
<dbReference type="GO" id="GO:0003677">
    <property type="term" value="F:DNA binding"/>
    <property type="evidence" value="ECO:0007669"/>
    <property type="project" value="UniProtKB-KW"/>
</dbReference>
<dbReference type="PROSITE" id="PS50949">
    <property type="entry name" value="HTH_GNTR"/>
    <property type="match status" value="1"/>
</dbReference>
<evidence type="ECO:0000313" key="5">
    <source>
        <dbReference type="EMBL" id="MUI16035.1"/>
    </source>
</evidence>
<evidence type="ECO:0000256" key="3">
    <source>
        <dbReference type="ARBA" id="ARBA00023163"/>
    </source>
</evidence>
<dbReference type="InterPro" id="IPR036390">
    <property type="entry name" value="WH_DNA-bd_sf"/>
</dbReference>
<dbReference type="Gene3D" id="1.20.120.530">
    <property type="entry name" value="GntR ligand-binding domain-like"/>
    <property type="match status" value="1"/>
</dbReference>
<dbReference type="SUPFAM" id="SSF46785">
    <property type="entry name" value="Winged helix' DNA-binding domain"/>
    <property type="match status" value="1"/>
</dbReference>
<accession>A0A6I3XW98</accession>
<dbReference type="Pfam" id="PF07729">
    <property type="entry name" value="FCD"/>
    <property type="match status" value="1"/>
</dbReference>
<dbReference type="Gene3D" id="1.10.10.10">
    <property type="entry name" value="Winged helix-like DNA-binding domain superfamily/Winged helix DNA-binding domain"/>
    <property type="match status" value="1"/>
</dbReference>
<dbReference type="InterPro" id="IPR036388">
    <property type="entry name" value="WH-like_DNA-bd_sf"/>
</dbReference>
<dbReference type="PANTHER" id="PTHR43537">
    <property type="entry name" value="TRANSCRIPTIONAL REGULATOR, GNTR FAMILY"/>
    <property type="match status" value="1"/>
</dbReference>
<dbReference type="RefSeq" id="WP_155711648.1">
    <property type="nucleotide sequence ID" value="NZ_BMWU01000061.1"/>
</dbReference>
<dbReference type="SMART" id="SM00345">
    <property type="entry name" value="HTH_GNTR"/>
    <property type="match status" value="1"/>
</dbReference>
<dbReference type="AlphaFoldDB" id="A0A6I3XW98"/>
<reference evidence="5 6" key="1">
    <citation type="submission" date="2019-11" db="EMBL/GenBank/DDBJ databases">
        <title>Draft Genome Sequences of Six Type Strains of the Genus Massilia.</title>
        <authorList>
            <person name="Miess H."/>
            <person name="Frediansyah A."/>
            <person name="Goeker M."/>
            <person name="Gross H."/>
        </authorList>
    </citation>
    <scope>NUCLEOTIDE SEQUENCE [LARGE SCALE GENOMIC DNA]</scope>
    <source>
        <strain evidence="5 6">DSM 17513</strain>
    </source>
</reference>
<evidence type="ECO:0000256" key="2">
    <source>
        <dbReference type="ARBA" id="ARBA00023125"/>
    </source>
</evidence>
<keyword evidence="3" id="KW-0804">Transcription</keyword>
<comment type="caution">
    <text evidence="5">The sequence shown here is derived from an EMBL/GenBank/DDBJ whole genome shotgun (WGS) entry which is preliminary data.</text>
</comment>
<name>A0A6I3XW98_9BURK</name>
<protein>
    <submittedName>
        <fullName evidence="5">GntR family transcriptional regulator</fullName>
    </submittedName>
</protein>
<feature type="domain" description="HTH gntR-type" evidence="4">
    <location>
        <begin position="16"/>
        <end position="83"/>
    </location>
</feature>
<sequence length="238" mass="25908">MIPGLPSTSFRLDRMRNASAQVFDHLRELIVTLALEPGTQLHRAELADYFALSSTPLRDALSRLGDEGLVDIVPQQTTTVSRIDVNAARQAHLLRLSLELEVVNLLAQAGDRLPDVAPALQQLVAQQGLASRHRDDAAFDSAGTAFHRQLFALAKVERLWDLLRRQSGNLERLQRLGPPVAAARVLADHASIAGAIAGGDGRLAMACMRRCLGDMLPDVERIAERYPDYLAAHAGTEG</sequence>
<dbReference type="OrthoDB" id="8851860at2"/>
<gene>
    <name evidence="5" type="ORF">GJV26_26765</name>
</gene>
<dbReference type="PANTHER" id="PTHR43537:SF45">
    <property type="entry name" value="GNTR FAMILY REGULATORY PROTEIN"/>
    <property type="match status" value="1"/>
</dbReference>
<proteinExistence type="predicted"/>
<dbReference type="EMBL" id="WNWM01000002">
    <property type="protein sequence ID" value="MUI16035.1"/>
    <property type="molecule type" value="Genomic_DNA"/>
</dbReference>
<dbReference type="InterPro" id="IPR011711">
    <property type="entry name" value="GntR_C"/>
</dbReference>
<dbReference type="Proteomes" id="UP000431684">
    <property type="component" value="Unassembled WGS sequence"/>
</dbReference>